<keyword evidence="3" id="KW-1185">Reference proteome</keyword>
<protein>
    <submittedName>
        <fullName evidence="2">Uncharacterized protein</fullName>
    </submittedName>
</protein>
<proteinExistence type="predicted"/>
<dbReference type="Proteomes" id="UP001559623">
    <property type="component" value="Unassembled WGS sequence"/>
</dbReference>
<reference evidence="2 3" key="1">
    <citation type="submission" date="2023-04" db="EMBL/GenBank/DDBJ databases">
        <title>Genome Sequence of Selenomonas sputigena ATCC 33150.</title>
        <authorList>
            <person name="Miller D.P."/>
            <person name="Anvari S."/>
            <person name="Polson S.W."/>
            <person name="Macdonald M."/>
            <person name="Mcdowell J.V."/>
        </authorList>
    </citation>
    <scope>NUCLEOTIDE SEQUENCE [LARGE SCALE GENOMIC DNA]</scope>
    <source>
        <strain evidence="2 3">ATCC 33150</strain>
    </source>
</reference>
<evidence type="ECO:0000313" key="2">
    <source>
        <dbReference type="EMBL" id="MEX5286345.1"/>
    </source>
</evidence>
<evidence type="ECO:0000256" key="1">
    <source>
        <dbReference type="SAM" id="Coils"/>
    </source>
</evidence>
<comment type="caution">
    <text evidence="2">The sequence shown here is derived from an EMBL/GenBank/DDBJ whole genome shotgun (WGS) entry which is preliminary data.</text>
</comment>
<evidence type="ECO:0000313" key="3">
    <source>
        <dbReference type="Proteomes" id="UP001559623"/>
    </source>
</evidence>
<organism evidence="2 3">
    <name type="scientific">Selenomonas sputigena</name>
    <dbReference type="NCBI Taxonomy" id="69823"/>
    <lineage>
        <taxon>Bacteria</taxon>
        <taxon>Bacillati</taxon>
        <taxon>Bacillota</taxon>
        <taxon>Negativicutes</taxon>
        <taxon>Selenomonadales</taxon>
        <taxon>Selenomonadaceae</taxon>
        <taxon>Selenomonas</taxon>
    </lineage>
</organism>
<name>A0ABV3X954_9FIRM</name>
<accession>A0ABV3X954</accession>
<keyword evidence="1" id="KW-0175">Coiled coil</keyword>
<dbReference type="EMBL" id="JARVLH010000011">
    <property type="protein sequence ID" value="MEX5286345.1"/>
    <property type="molecule type" value="Genomic_DNA"/>
</dbReference>
<feature type="coiled-coil region" evidence="1">
    <location>
        <begin position="17"/>
        <end position="44"/>
    </location>
</feature>
<dbReference type="RefSeq" id="WP_368848062.1">
    <property type="nucleotide sequence ID" value="NZ_CP194411.1"/>
</dbReference>
<gene>
    <name evidence="2" type="ORF">QCO44_12070</name>
</gene>
<sequence length="283" mass="31439">MGKSIFSRAGLITSEDKKDLEKRLDELEQAIGDAHATRRQQEHDAARRERAVMERIDDVERTVARRMDAIEASIAREMATLSHNITKDLAAFRPNPGIDTKALSSAVEQEISRQMAAFREESQKGAQDLKNSLALTLQYVANAQEQGFSDILKRHAAIEAGLIETAGQIAEGIEKEHEAISTQLASLDTAQRDSGEAAAVRERKRDEQTYQLQQFLQNVASALETLATKKDLDLLESLLHLQEVNQLVSGMVEKPKEEPSSSALLAEKKTESMLILPHGVKRF</sequence>